<keyword evidence="3" id="KW-1185">Reference proteome</keyword>
<protein>
    <submittedName>
        <fullName evidence="2">Uncharacterized protein</fullName>
    </submittedName>
</protein>
<dbReference type="AlphaFoldDB" id="A0A2R6XUT3"/>
<reference evidence="3" key="1">
    <citation type="journal article" date="2017" name="Cell">
        <title>Insights into land plant evolution garnered from the Marchantia polymorpha genome.</title>
        <authorList>
            <person name="Bowman J.L."/>
            <person name="Kohchi T."/>
            <person name="Yamato K.T."/>
            <person name="Jenkins J."/>
            <person name="Shu S."/>
            <person name="Ishizaki K."/>
            <person name="Yamaoka S."/>
            <person name="Nishihama R."/>
            <person name="Nakamura Y."/>
            <person name="Berger F."/>
            <person name="Adam C."/>
            <person name="Aki S.S."/>
            <person name="Althoff F."/>
            <person name="Araki T."/>
            <person name="Arteaga-Vazquez M.A."/>
            <person name="Balasubrmanian S."/>
            <person name="Barry K."/>
            <person name="Bauer D."/>
            <person name="Boehm C.R."/>
            <person name="Briginshaw L."/>
            <person name="Caballero-Perez J."/>
            <person name="Catarino B."/>
            <person name="Chen F."/>
            <person name="Chiyoda S."/>
            <person name="Chovatia M."/>
            <person name="Davies K.M."/>
            <person name="Delmans M."/>
            <person name="Demura T."/>
            <person name="Dierschke T."/>
            <person name="Dolan L."/>
            <person name="Dorantes-Acosta A.E."/>
            <person name="Eklund D.M."/>
            <person name="Florent S.N."/>
            <person name="Flores-Sandoval E."/>
            <person name="Fujiyama A."/>
            <person name="Fukuzawa H."/>
            <person name="Galik B."/>
            <person name="Grimanelli D."/>
            <person name="Grimwood J."/>
            <person name="Grossniklaus U."/>
            <person name="Hamada T."/>
            <person name="Haseloff J."/>
            <person name="Hetherington A.J."/>
            <person name="Higo A."/>
            <person name="Hirakawa Y."/>
            <person name="Hundley H.N."/>
            <person name="Ikeda Y."/>
            <person name="Inoue K."/>
            <person name="Inoue S.I."/>
            <person name="Ishida S."/>
            <person name="Jia Q."/>
            <person name="Kakita M."/>
            <person name="Kanazawa T."/>
            <person name="Kawai Y."/>
            <person name="Kawashima T."/>
            <person name="Kennedy M."/>
            <person name="Kinose K."/>
            <person name="Kinoshita T."/>
            <person name="Kohara Y."/>
            <person name="Koide E."/>
            <person name="Komatsu K."/>
            <person name="Kopischke S."/>
            <person name="Kubo M."/>
            <person name="Kyozuka J."/>
            <person name="Lagercrantz U."/>
            <person name="Lin S.S."/>
            <person name="Lindquist E."/>
            <person name="Lipzen A.M."/>
            <person name="Lu C.W."/>
            <person name="De Luna E."/>
            <person name="Martienssen R.A."/>
            <person name="Minamino N."/>
            <person name="Mizutani M."/>
            <person name="Mizutani M."/>
            <person name="Mochizuki N."/>
            <person name="Monte I."/>
            <person name="Mosher R."/>
            <person name="Nagasaki H."/>
            <person name="Nakagami H."/>
            <person name="Naramoto S."/>
            <person name="Nishitani K."/>
            <person name="Ohtani M."/>
            <person name="Okamoto T."/>
            <person name="Okumura M."/>
            <person name="Phillips J."/>
            <person name="Pollak B."/>
            <person name="Reinders A."/>
            <person name="Rovekamp M."/>
            <person name="Sano R."/>
            <person name="Sawa S."/>
            <person name="Schmid M.W."/>
            <person name="Shirakawa M."/>
            <person name="Solano R."/>
            <person name="Spunde A."/>
            <person name="Suetsugu N."/>
            <person name="Sugano S."/>
            <person name="Sugiyama A."/>
            <person name="Sun R."/>
            <person name="Suzuki Y."/>
            <person name="Takenaka M."/>
            <person name="Takezawa D."/>
            <person name="Tomogane H."/>
            <person name="Tsuzuki M."/>
            <person name="Ueda T."/>
            <person name="Umeda M."/>
            <person name="Ward J.M."/>
            <person name="Watanabe Y."/>
            <person name="Yazaki K."/>
            <person name="Yokoyama R."/>
            <person name="Yoshitake Y."/>
            <person name="Yotsui I."/>
            <person name="Zachgo S."/>
            <person name="Schmutz J."/>
        </authorList>
    </citation>
    <scope>NUCLEOTIDE SEQUENCE [LARGE SCALE GENOMIC DNA]</scope>
    <source>
        <strain evidence="3">Tak-1</strain>
    </source>
</reference>
<accession>A0A2R6XUT3</accession>
<evidence type="ECO:0000313" key="2">
    <source>
        <dbReference type="EMBL" id="PTQ49830.1"/>
    </source>
</evidence>
<dbReference type="Gramene" id="Mp1g25970.1">
    <property type="protein sequence ID" value="Mp1g25970.1.cds"/>
    <property type="gene ID" value="Mp1g25970"/>
</dbReference>
<organism evidence="2 3">
    <name type="scientific">Marchantia polymorpha</name>
    <name type="common">Common liverwort</name>
    <name type="synonym">Marchantia aquatica</name>
    <dbReference type="NCBI Taxonomy" id="3197"/>
    <lineage>
        <taxon>Eukaryota</taxon>
        <taxon>Viridiplantae</taxon>
        <taxon>Streptophyta</taxon>
        <taxon>Embryophyta</taxon>
        <taxon>Marchantiophyta</taxon>
        <taxon>Marchantiopsida</taxon>
        <taxon>Marchantiidae</taxon>
        <taxon>Marchantiales</taxon>
        <taxon>Marchantiaceae</taxon>
        <taxon>Marchantia</taxon>
    </lineage>
</organism>
<name>A0A2R6XUT3_MARPO</name>
<dbReference type="Proteomes" id="UP000244005">
    <property type="component" value="Unassembled WGS sequence"/>
</dbReference>
<evidence type="ECO:0000313" key="3">
    <source>
        <dbReference type="Proteomes" id="UP000244005"/>
    </source>
</evidence>
<feature type="region of interest" description="Disordered" evidence="1">
    <location>
        <begin position="38"/>
        <end position="79"/>
    </location>
</feature>
<sequence>MSLAKVGSMDVTLNRAGRLSCNLGLRIGTTRSERAINRTLNQEPSKKKASPANERSTGRAMAYPASSNSRRSSARRTDWPRLRSLARSARSAALQNGMSHVGMLKLSRSVDAQCTRVRLRPPRVARRLPPSPRWHVEAPAIHAASHPFHIIGEIPALADASLTSPNSSLLPSARAGRGSPRIPPRPAIFFPRPRTPLYNRASAHSTYSSVLRIRAVHRRAYSHPSPPSPSAR</sequence>
<dbReference type="EMBL" id="KZ772674">
    <property type="protein sequence ID" value="PTQ49830.1"/>
    <property type="molecule type" value="Genomic_DNA"/>
</dbReference>
<feature type="region of interest" description="Disordered" evidence="1">
    <location>
        <begin position="168"/>
        <end position="188"/>
    </location>
</feature>
<gene>
    <name evidence="2" type="ORF">MARPO_0002s0279</name>
</gene>
<proteinExistence type="predicted"/>
<evidence type="ECO:0000256" key="1">
    <source>
        <dbReference type="SAM" id="MobiDB-lite"/>
    </source>
</evidence>